<evidence type="ECO:0000256" key="4">
    <source>
        <dbReference type="ARBA" id="ARBA00012560"/>
    </source>
</evidence>
<evidence type="ECO:0000256" key="7">
    <source>
        <dbReference type="ARBA" id="ARBA00022676"/>
    </source>
</evidence>
<evidence type="ECO:0000256" key="1">
    <source>
        <dbReference type="ARBA" id="ARBA00000439"/>
    </source>
</evidence>
<gene>
    <name evidence="12" type="ORF">HNQ37_000371</name>
</gene>
<dbReference type="GO" id="GO:0005975">
    <property type="term" value="P:carbohydrate metabolic process"/>
    <property type="evidence" value="ECO:0007669"/>
    <property type="project" value="InterPro"/>
</dbReference>
<evidence type="ECO:0000256" key="6">
    <source>
        <dbReference type="ARBA" id="ARBA00022490"/>
    </source>
</evidence>
<comment type="subcellular location">
    <subcellularLocation>
        <location evidence="2">Cytoplasm</location>
    </subcellularLocation>
</comment>
<evidence type="ECO:0000256" key="5">
    <source>
        <dbReference type="ARBA" id="ARBA00020295"/>
    </source>
</evidence>
<keyword evidence="13" id="KW-1185">Reference proteome</keyword>
<dbReference type="PANTHER" id="PTHR32518">
    <property type="match status" value="1"/>
</dbReference>
<proteinExistence type="inferred from homology"/>
<keyword evidence="9" id="KW-0119">Carbohydrate metabolism</keyword>
<evidence type="ECO:0000313" key="12">
    <source>
        <dbReference type="EMBL" id="MBB5887500.1"/>
    </source>
</evidence>
<dbReference type="Proteomes" id="UP000562464">
    <property type="component" value="Unassembled WGS sequence"/>
</dbReference>
<dbReference type="AlphaFoldDB" id="A0A841C8E4"/>
<protein>
    <recommendedName>
        <fullName evidence="5">4-alpha-glucanotransferase</fullName>
        <ecNumber evidence="4">2.4.1.25</ecNumber>
    </recommendedName>
    <alternativeName>
        <fullName evidence="10">Amylomaltase</fullName>
    </alternativeName>
    <alternativeName>
        <fullName evidence="11">Disproportionating enzyme</fullName>
    </alternativeName>
</protein>
<keyword evidence="6" id="KW-0963">Cytoplasm</keyword>
<evidence type="ECO:0000256" key="10">
    <source>
        <dbReference type="ARBA" id="ARBA00031423"/>
    </source>
</evidence>
<name>A0A841C8E4_9LACT</name>
<keyword evidence="8 12" id="KW-0808">Transferase</keyword>
<comment type="caution">
    <text evidence="12">The sequence shown here is derived from an EMBL/GenBank/DDBJ whole genome shotgun (WGS) entry which is preliminary data.</text>
</comment>
<dbReference type="PANTHER" id="PTHR32518:SF3">
    <property type="entry name" value="4-ALPHA-GLUCANOTRANSFERASE"/>
    <property type="match status" value="1"/>
</dbReference>
<dbReference type="EMBL" id="JACHHV010000004">
    <property type="protein sequence ID" value="MBB5887500.1"/>
    <property type="molecule type" value="Genomic_DNA"/>
</dbReference>
<dbReference type="Pfam" id="PF02446">
    <property type="entry name" value="Glyco_hydro_77"/>
    <property type="match status" value="1"/>
</dbReference>
<reference evidence="12 13" key="1">
    <citation type="submission" date="2020-08" db="EMBL/GenBank/DDBJ databases">
        <title>Genomic Encyclopedia of Type Strains, Phase IV (KMG-IV): sequencing the most valuable type-strain genomes for metagenomic binning, comparative biology and taxonomic classification.</title>
        <authorList>
            <person name="Goeker M."/>
        </authorList>
    </citation>
    <scope>NUCLEOTIDE SEQUENCE [LARGE SCALE GENOMIC DNA]</scope>
    <source>
        <strain evidence="12 13">DSM 14925</strain>
    </source>
</reference>
<dbReference type="GO" id="GO:0004134">
    <property type="term" value="F:4-alpha-glucanotransferase activity"/>
    <property type="evidence" value="ECO:0007669"/>
    <property type="project" value="UniProtKB-EC"/>
</dbReference>
<comment type="similarity">
    <text evidence="3">Belongs to the disproportionating enzyme family.</text>
</comment>
<evidence type="ECO:0000256" key="8">
    <source>
        <dbReference type="ARBA" id="ARBA00022679"/>
    </source>
</evidence>
<dbReference type="RefSeq" id="WP_183538749.1">
    <property type="nucleotide sequence ID" value="NZ_JACHHV010000004.1"/>
</dbReference>
<sequence>MAKKFVLKANGIKPYHTGLAIPIFSLRSKKSFGIGQFSDLKILADFVYSSGMDVIQILPINDTTIFMDWRDSSPYRANSVFALHPIYLDFTDYLDKFKKSELKKILDEAKELNQLPQVDYERVSNFKWRLAKKVYSNYSKTIFENLSFKNFYQSRKFWIEPYACFCYFRDNYHTADFRLWKQNKYHEGLFEELSSDPEIFEDLKLHIMIQYLLHKQLKEAVDYCHKLGIAVKGDVSVGIDRKSVDAWTLPELFKLDKQAGAPPDIFSSSGQNWEYPTYNWKEMSKDGYSWWKARMRSMADYFDIYRLDHILGFFRIWENPENSVRALLGHFSPALAMTAEEIESYGIPLRYWGVERFIRPFIKDWVIDEIFGRDQRDEVIQRFLKYTGFGNYEFKEEFGDERKVKMAKGLEDYEREGLYRLHENVIFIPDHENPKLYHPRINLMDTISYREFGDAFKQQLEIIHNNYFYGRNYAYWQEKAEEILPVIKDASEMLACGEDLGMVPDNVPSVMWQLKILRLIIERMPTDSNFITDLKWTPYLSVVTTSSHDITPLSLWWQEDKNLIQRYYNEVMGLEGMAPKEANPSIIREILKRNLNTKAMLAIFPIQDWLDTQDDLRNPNASLTRINNPAYSYYYWRYRLHLDLEDLVDNQGFENFLSDFIKNSKRSTVGLTE</sequence>
<dbReference type="InterPro" id="IPR017853">
    <property type="entry name" value="GH"/>
</dbReference>
<keyword evidence="7 12" id="KW-0328">Glycosyltransferase</keyword>
<comment type="catalytic activity">
    <reaction evidence="1">
        <text>Transfers a segment of a (1-&gt;4)-alpha-D-glucan to a new position in an acceptor, which may be glucose or a (1-&gt;4)-alpha-D-glucan.</text>
        <dbReference type="EC" id="2.4.1.25"/>
    </reaction>
</comment>
<dbReference type="GO" id="GO:0005737">
    <property type="term" value="C:cytoplasm"/>
    <property type="evidence" value="ECO:0007669"/>
    <property type="project" value="UniProtKB-SubCell"/>
</dbReference>
<dbReference type="InterPro" id="IPR003385">
    <property type="entry name" value="Glyco_hydro_77"/>
</dbReference>
<accession>A0A841C8E4</accession>
<dbReference type="EC" id="2.4.1.25" evidence="4"/>
<dbReference type="Gene3D" id="3.20.20.80">
    <property type="entry name" value="Glycosidases"/>
    <property type="match status" value="2"/>
</dbReference>
<evidence type="ECO:0000256" key="11">
    <source>
        <dbReference type="ARBA" id="ARBA00031501"/>
    </source>
</evidence>
<evidence type="ECO:0000256" key="9">
    <source>
        <dbReference type="ARBA" id="ARBA00023277"/>
    </source>
</evidence>
<evidence type="ECO:0000256" key="2">
    <source>
        <dbReference type="ARBA" id="ARBA00004496"/>
    </source>
</evidence>
<organism evidence="12 13">
    <name type="scientific">Lactovum miscens</name>
    <dbReference type="NCBI Taxonomy" id="190387"/>
    <lineage>
        <taxon>Bacteria</taxon>
        <taxon>Bacillati</taxon>
        <taxon>Bacillota</taxon>
        <taxon>Bacilli</taxon>
        <taxon>Lactobacillales</taxon>
        <taxon>Streptococcaceae</taxon>
        <taxon>Lactovum</taxon>
    </lineage>
</organism>
<evidence type="ECO:0000313" key="13">
    <source>
        <dbReference type="Proteomes" id="UP000562464"/>
    </source>
</evidence>
<evidence type="ECO:0000256" key="3">
    <source>
        <dbReference type="ARBA" id="ARBA00005684"/>
    </source>
</evidence>
<dbReference type="SUPFAM" id="SSF51445">
    <property type="entry name" value="(Trans)glycosidases"/>
    <property type="match status" value="1"/>
</dbReference>